<reference evidence="3" key="1">
    <citation type="submission" date="2020-05" db="EMBL/GenBank/DDBJ databases">
        <title>Phylogenomic resolution of chytrid fungi.</title>
        <authorList>
            <person name="Stajich J.E."/>
            <person name="Amses K."/>
            <person name="Simmons R."/>
            <person name="Seto K."/>
            <person name="Myers J."/>
            <person name="Bonds A."/>
            <person name="Quandt C.A."/>
            <person name="Barry K."/>
            <person name="Liu P."/>
            <person name="Grigoriev I."/>
            <person name="Longcore J.E."/>
            <person name="James T.Y."/>
        </authorList>
    </citation>
    <scope>NUCLEOTIDE SEQUENCE</scope>
    <source>
        <strain evidence="3">JEL0379</strain>
    </source>
</reference>
<feature type="region of interest" description="Disordered" evidence="2">
    <location>
        <begin position="498"/>
        <end position="573"/>
    </location>
</feature>
<keyword evidence="1" id="KW-0175">Coiled coil</keyword>
<name>A0AAD5TM73_9FUNG</name>
<protein>
    <submittedName>
        <fullName evidence="3">Centrosomal protein of 78 kDa</fullName>
    </submittedName>
</protein>
<sequence>MPGELGTGTSVCFSGDAIRRPEDWARILLALRKNTHAERVRILSDGAAPLQTAADASARKSQRPAARALPVLLSNERVIKYLASCIKGCLVVNPVLTELELTGIPLPFTSLQLLAQGLCHATALQRFSLARCPIGDKGLFALSKPLKLLSSLVTLNFGGCQLTPSGASVLTDILNSRAVRRQAAIWECTLRQPTHSRSRSRPNFARAVAVPTPDFGAGIPKGIVRLTLCHNVLGDDGVHFLMEALVEEIGLRALDLQYNDVSDSGARIVKDVLALNKELVIVDLRSNHVDPLLWGEIAGALNANEVRNTDINTNQTFRWLDRQDPLRDTYHGTAVPRHVPKTRPRRSQKPPATSPSRGGSMRIEGRPPFKVGVLATSTAPTSAVAVQKLVKKPPHRKPRMPPPPPPLTAPANLDLQDDSRPNLIRQNAMLRRRLRDLEQAQQLSQQQQAVQPAVVPQQPLVAPPRIEQDVNAARQIETLVDLLESSLKGFHALLDRMESNGKHERHRRRGARHHDASHHRSHRCRNEDDDSDGDGDMREQRRRRRAHRRQRAVQVPDLLDKEEHTAPIASDPIVAHAISEDDALSLGDLASSNVENT</sequence>
<accession>A0AAD5TM73</accession>
<dbReference type="Pfam" id="PF13516">
    <property type="entry name" value="LRR_6"/>
    <property type="match status" value="3"/>
</dbReference>
<evidence type="ECO:0000313" key="3">
    <source>
        <dbReference type="EMBL" id="KAJ3180675.1"/>
    </source>
</evidence>
<evidence type="ECO:0000256" key="2">
    <source>
        <dbReference type="SAM" id="MobiDB-lite"/>
    </source>
</evidence>
<feature type="region of interest" description="Disordered" evidence="2">
    <location>
        <begin position="323"/>
        <end position="366"/>
    </location>
</feature>
<dbReference type="InterPro" id="IPR032675">
    <property type="entry name" value="LRR_dom_sf"/>
</dbReference>
<evidence type="ECO:0000313" key="4">
    <source>
        <dbReference type="Proteomes" id="UP001212152"/>
    </source>
</evidence>
<dbReference type="EMBL" id="JADGJQ010000015">
    <property type="protein sequence ID" value="KAJ3180675.1"/>
    <property type="molecule type" value="Genomic_DNA"/>
</dbReference>
<feature type="coiled-coil region" evidence="1">
    <location>
        <begin position="420"/>
        <end position="447"/>
    </location>
</feature>
<dbReference type="SUPFAM" id="SSF52047">
    <property type="entry name" value="RNI-like"/>
    <property type="match status" value="1"/>
</dbReference>
<keyword evidence="4" id="KW-1185">Reference proteome</keyword>
<dbReference type="Proteomes" id="UP001212152">
    <property type="component" value="Unassembled WGS sequence"/>
</dbReference>
<evidence type="ECO:0000256" key="1">
    <source>
        <dbReference type="SAM" id="Coils"/>
    </source>
</evidence>
<gene>
    <name evidence="3" type="primary">CEP78</name>
    <name evidence="3" type="ORF">HDU87_001788</name>
</gene>
<feature type="compositionally biased region" description="Basic residues" evidence="2">
    <location>
        <begin position="503"/>
        <end position="523"/>
    </location>
</feature>
<dbReference type="Gene3D" id="3.80.10.10">
    <property type="entry name" value="Ribonuclease Inhibitor"/>
    <property type="match status" value="2"/>
</dbReference>
<dbReference type="InterPro" id="IPR001611">
    <property type="entry name" value="Leu-rich_rpt"/>
</dbReference>
<feature type="region of interest" description="Disordered" evidence="2">
    <location>
        <begin position="389"/>
        <end position="420"/>
    </location>
</feature>
<proteinExistence type="predicted"/>
<comment type="caution">
    <text evidence="3">The sequence shown here is derived from an EMBL/GenBank/DDBJ whole genome shotgun (WGS) entry which is preliminary data.</text>
</comment>
<feature type="compositionally biased region" description="Basic residues" evidence="2">
    <location>
        <begin position="338"/>
        <end position="348"/>
    </location>
</feature>
<organism evidence="3 4">
    <name type="scientific">Geranomyces variabilis</name>
    <dbReference type="NCBI Taxonomy" id="109894"/>
    <lineage>
        <taxon>Eukaryota</taxon>
        <taxon>Fungi</taxon>
        <taxon>Fungi incertae sedis</taxon>
        <taxon>Chytridiomycota</taxon>
        <taxon>Chytridiomycota incertae sedis</taxon>
        <taxon>Chytridiomycetes</taxon>
        <taxon>Spizellomycetales</taxon>
        <taxon>Powellomycetaceae</taxon>
        <taxon>Geranomyces</taxon>
    </lineage>
</organism>
<dbReference type="SMART" id="SM00368">
    <property type="entry name" value="LRR_RI"/>
    <property type="match status" value="4"/>
</dbReference>
<feature type="compositionally biased region" description="Basic residues" evidence="2">
    <location>
        <begin position="389"/>
        <end position="399"/>
    </location>
</feature>
<dbReference type="PANTHER" id="PTHR24110:SF3">
    <property type="entry name" value="CENTROSOMAL PROTEIN OF 78 KDA"/>
    <property type="match status" value="1"/>
</dbReference>
<dbReference type="PANTHER" id="PTHR24110">
    <property type="entry name" value="CENTROSOMAL PROTEIN OF 78 KDA"/>
    <property type="match status" value="1"/>
</dbReference>
<dbReference type="AlphaFoldDB" id="A0AAD5TM73"/>
<feature type="compositionally biased region" description="Basic residues" evidence="2">
    <location>
        <begin position="540"/>
        <end position="551"/>
    </location>
</feature>